<evidence type="ECO:0000256" key="1">
    <source>
        <dbReference type="ARBA" id="ARBA00022723"/>
    </source>
</evidence>
<feature type="zinc finger region" description="CR-type" evidence="5">
    <location>
        <begin position="145"/>
        <end position="225"/>
    </location>
</feature>
<dbReference type="InterPro" id="IPR036410">
    <property type="entry name" value="HSP_DnaJ_Cys-rich_dom_sf"/>
</dbReference>
<dbReference type="Pfam" id="PF01556">
    <property type="entry name" value="DnaJ_C"/>
    <property type="match status" value="1"/>
</dbReference>
<dbReference type="EMBL" id="FN648730">
    <property type="protein sequence ID" value="CBN80464.1"/>
    <property type="molecule type" value="Genomic_DNA"/>
</dbReference>
<accession>D8LPJ2</accession>
<feature type="domain" description="J" evidence="7">
    <location>
        <begin position="5"/>
        <end position="66"/>
    </location>
</feature>
<dbReference type="SUPFAM" id="SSF57938">
    <property type="entry name" value="DnaJ/Hsp40 cysteine-rich domain"/>
    <property type="match status" value="1"/>
</dbReference>
<keyword evidence="4 5" id="KW-0862">Zinc</keyword>
<evidence type="ECO:0000313" key="10">
    <source>
        <dbReference type="Proteomes" id="UP000002630"/>
    </source>
</evidence>
<dbReference type="InterPro" id="IPR008971">
    <property type="entry name" value="HSP40/DnaJ_pept-bd"/>
</dbReference>
<dbReference type="Pfam" id="PF00226">
    <property type="entry name" value="DnaJ"/>
    <property type="match status" value="1"/>
</dbReference>
<evidence type="ECO:0000259" key="8">
    <source>
        <dbReference type="PROSITE" id="PS51188"/>
    </source>
</evidence>
<dbReference type="GO" id="GO:0051082">
    <property type="term" value="F:unfolded protein binding"/>
    <property type="evidence" value="ECO:0007669"/>
    <property type="project" value="InterPro"/>
</dbReference>
<feature type="compositionally biased region" description="Low complexity" evidence="6">
    <location>
        <begin position="69"/>
        <end position="80"/>
    </location>
</feature>
<dbReference type="InterPro" id="IPR044713">
    <property type="entry name" value="DNJA1/2-like"/>
</dbReference>
<dbReference type="InterPro" id="IPR018253">
    <property type="entry name" value="DnaJ_domain_CS"/>
</dbReference>
<dbReference type="SUPFAM" id="SSF46565">
    <property type="entry name" value="Chaperone J-domain"/>
    <property type="match status" value="1"/>
</dbReference>
<dbReference type="InParanoid" id="D8LPJ2"/>
<dbReference type="eggNOG" id="KOG0712">
    <property type="taxonomic scope" value="Eukaryota"/>
</dbReference>
<dbReference type="AlphaFoldDB" id="D8LPJ2"/>
<dbReference type="Proteomes" id="UP000002630">
    <property type="component" value="Linkage Group LG16"/>
</dbReference>
<dbReference type="PROSITE" id="PS00636">
    <property type="entry name" value="DNAJ_1"/>
    <property type="match status" value="1"/>
</dbReference>
<dbReference type="InterPro" id="IPR001305">
    <property type="entry name" value="HSP_DnaJ_Cys-rich_dom"/>
</dbReference>
<evidence type="ECO:0000256" key="4">
    <source>
        <dbReference type="ARBA" id="ARBA00022833"/>
    </source>
</evidence>
<dbReference type="Gene3D" id="2.60.260.20">
    <property type="entry name" value="Urease metallochaperone UreE, N-terminal domain"/>
    <property type="match status" value="2"/>
</dbReference>
<gene>
    <name evidence="9" type="ORF">Esi_0052_0158</name>
</gene>
<dbReference type="EMBL" id="FN649741">
    <property type="protein sequence ID" value="CBN80464.1"/>
    <property type="molecule type" value="Genomic_DNA"/>
</dbReference>
<proteinExistence type="predicted"/>
<evidence type="ECO:0000256" key="5">
    <source>
        <dbReference type="PROSITE-ProRule" id="PRU00546"/>
    </source>
</evidence>
<dbReference type="PROSITE" id="PS50076">
    <property type="entry name" value="DNAJ_2"/>
    <property type="match status" value="1"/>
</dbReference>
<dbReference type="InterPro" id="IPR001623">
    <property type="entry name" value="DnaJ_domain"/>
</dbReference>
<keyword evidence="3 5" id="KW-0863">Zinc-finger</keyword>
<feature type="domain" description="CR-type" evidence="8">
    <location>
        <begin position="145"/>
        <end position="225"/>
    </location>
</feature>
<sequence length="363" mass="39493">MGHTEYYEFLGVGAGAGDEEIKKAYRRLALQHHPDKNGDPEKFKKLTDVYDVLKDPAKRRVYDQHGPDAARQGQGRGQQQPFPPGFSVEEVFGSMFGGFQGFQGFQGGFKGFHQTGPATAADAGKRKAKPVKHTVFLSMEELYRGKTLRVAVQRAIMCPKCVGEGGKEISERPCVACAGKGFSVTSHGSVFRSSIRCQACDATGKLRKIGDPCSACKSTGMSTERVMLEPVVNPGDRPNMSYVFRGKGDYSSVKGSLPGDVVITTAQRPSSAFTRKGHDLHTVMHISLKESLTGFTKSVKHLDDRMIEISVPNGKVTPPETVVCVKNEGIPAKKGALFVTIKVKFPSHFSSSSTEMLDILPEF</sequence>
<dbReference type="GO" id="GO:0030544">
    <property type="term" value="F:Hsp70 protein binding"/>
    <property type="evidence" value="ECO:0007669"/>
    <property type="project" value="InterPro"/>
</dbReference>
<dbReference type="Gene3D" id="1.10.287.110">
    <property type="entry name" value="DnaJ domain"/>
    <property type="match status" value="1"/>
</dbReference>
<dbReference type="GO" id="GO:0006457">
    <property type="term" value="P:protein folding"/>
    <property type="evidence" value="ECO:0007669"/>
    <property type="project" value="InterPro"/>
</dbReference>
<reference evidence="9 10" key="1">
    <citation type="journal article" date="2010" name="Nature">
        <title>The Ectocarpus genome and the independent evolution of multicellularity in brown algae.</title>
        <authorList>
            <person name="Cock J.M."/>
            <person name="Sterck L."/>
            <person name="Rouze P."/>
            <person name="Scornet D."/>
            <person name="Allen A.E."/>
            <person name="Amoutzias G."/>
            <person name="Anthouard V."/>
            <person name="Artiguenave F."/>
            <person name="Aury J.M."/>
            <person name="Badger J.H."/>
            <person name="Beszteri B."/>
            <person name="Billiau K."/>
            <person name="Bonnet E."/>
            <person name="Bothwell J.H."/>
            <person name="Bowler C."/>
            <person name="Boyen C."/>
            <person name="Brownlee C."/>
            <person name="Carrano C.J."/>
            <person name="Charrier B."/>
            <person name="Cho G.Y."/>
            <person name="Coelho S.M."/>
            <person name="Collen J."/>
            <person name="Corre E."/>
            <person name="Da Silva C."/>
            <person name="Delage L."/>
            <person name="Delaroque N."/>
            <person name="Dittami S.M."/>
            <person name="Doulbeau S."/>
            <person name="Elias M."/>
            <person name="Farnham G."/>
            <person name="Gachon C.M."/>
            <person name="Gschloessl B."/>
            <person name="Heesch S."/>
            <person name="Jabbari K."/>
            <person name="Jubin C."/>
            <person name="Kawai H."/>
            <person name="Kimura K."/>
            <person name="Kloareg B."/>
            <person name="Kupper F.C."/>
            <person name="Lang D."/>
            <person name="Le Bail A."/>
            <person name="Leblanc C."/>
            <person name="Lerouge P."/>
            <person name="Lohr M."/>
            <person name="Lopez P.J."/>
            <person name="Martens C."/>
            <person name="Maumus F."/>
            <person name="Michel G."/>
            <person name="Miranda-Saavedra D."/>
            <person name="Morales J."/>
            <person name="Moreau H."/>
            <person name="Motomura T."/>
            <person name="Nagasato C."/>
            <person name="Napoli C.A."/>
            <person name="Nelson D.R."/>
            <person name="Nyvall-Collen P."/>
            <person name="Peters A.F."/>
            <person name="Pommier C."/>
            <person name="Potin P."/>
            <person name="Poulain J."/>
            <person name="Quesneville H."/>
            <person name="Read B."/>
            <person name="Rensing S.A."/>
            <person name="Ritter A."/>
            <person name="Rousvoal S."/>
            <person name="Samanta M."/>
            <person name="Samson G."/>
            <person name="Schroeder D.C."/>
            <person name="Segurens B."/>
            <person name="Strittmatter M."/>
            <person name="Tonon T."/>
            <person name="Tregear J.W."/>
            <person name="Valentin K."/>
            <person name="von Dassow P."/>
            <person name="Yamagishi T."/>
            <person name="Van de Peer Y."/>
            <person name="Wincker P."/>
        </authorList>
    </citation>
    <scope>NUCLEOTIDE SEQUENCE [LARGE SCALE GENOMIC DNA]</scope>
    <source>
        <strain evidence="10">Ec32 / CCAP1310/4</strain>
    </source>
</reference>
<name>D8LPJ2_ECTSI</name>
<protein>
    <submittedName>
        <fullName evidence="9">EsV-1-173</fullName>
    </submittedName>
</protein>
<dbReference type="PRINTS" id="PR00625">
    <property type="entry name" value="JDOMAIN"/>
</dbReference>
<evidence type="ECO:0000256" key="3">
    <source>
        <dbReference type="ARBA" id="ARBA00022771"/>
    </source>
</evidence>
<evidence type="ECO:0000259" key="7">
    <source>
        <dbReference type="PROSITE" id="PS50076"/>
    </source>
</evidence>
<dbReference type="OrthoDB" id="550424at2759"/>
<keyword evidence="10" id="KW-1185">Reference proteome</keyword>
<dbReference type="SMART" id="SM00271">
    <property type="entry name" value="DnaJ"/>
    <property type="match status" value="1"/>
</dbReference>
<dbReference type="SUPFAM" id="SSF49493">
    <property type="entry name" value="HSP40/DnaJ peptide-binding domain"/>
    <property type="match status" value="2"/>
</dbReference>
<keyword evidence="2" id="KW-0677">Repeat</keyword>
<dbReference type="PROSITE" id="PS51188">
    <property type="entry name" value="ZF_CR"/>
    <property type="match status" value="1"/>
</dbReference>
<feature type="region of interest" description="Disordered" evidence="6">
    <location>
        <begin position="60"/>
        <end position="84"/>
    </location>
</feature>
<dbReference type="FunFam" id="2.60.260.20:FF:000013">
    <property type="entry name" value="DnaJ subfamily B member 11"/>
    <property type="match status" value="1"/>
</dbReference>
<dbReference type="InterPro" id="IPR002939">
    <property type="entry name" value="DnaJ_C"/>
</dbReference>
<dbReference type="OMA" id="SIRMERY"/>
<evidence type="ECO:0000256" key="6">
    <source>
        <dbReference type="SAM" id="MobiDB-lite"/>
    </source>
</evidence>
<organism evidence="9 10">
    <name type="scientific">Ectocarpus siliculosus</name>
    <name type="common">Brown alga</name>
    <name type="synonym">Conferva siliculosa</name>
    <dbReference type="NCBI Taxonomy" id="2880"/>
    <lineage>
        <taxon>Eukaryota</taxon>
        <taxon>Sar</taxon>
        <taxon>Stramenopiles</taxon>
        <taxon>Ochrophyta</taxon>
        <taxon>PX clade</taxon>
        <taxon>Phaeophyceae</taxon>
        <taxon>Ectocarpales</taxon>
        <taxon>Ectocarpaceae</taxon>
        <taxon>Ectocarpus</taxon>
    </lineage>
</organism>
<dbReference type="InterPro" id="IPR036869">
    <property type="entry name" value="J_dom_sf"/>
</dbReference>
<dbReference type="GO" id="GO:0008270">
    <property type="term" value="F:zinc ion binding"/>
    <property type="evidence" value="ECO:0007669"/>
    <property type="project" value="UniProtKB-KW"/>
</dbReference>
<keyword evidence="1 5" id="KW-0479">Metal-binding</keyword>
<dbReference type="CDD" id="cd06257">
    <property type="entry name" value="DnaJ"/>
    <property type="match status" value="1"/>
</dbReference>
<dbReference type="PANTHER" id="PTHR43888">
    <property type="entry name" value="DNAJ-LIKE-2, ISOFORM A-RELATED"/>
    <property type="match status" value="1"/>
</dbReference>
<dbReference type="CDD" id="cd10747">
    <property type="entry name" value="DnaJ_C"/>
    <property type="match status" value="1"/>
</dbReference>
<dbReference type="Gene3D" id="2.10.230.10">
    <property type="entry name" value="Heat shock protein DnaJ, cysteine-rich domain"/>
    <property type="match status" value="1"/>
</dbReference>
<evidence type="ECO:0000313" key="9">
    <source>
        <dbReference type="EMBL" id="CBN80464.1"/>
    </source>
</evidence>
<dbReference type="CDD" id="cd10719">
    <property type="entry name" value="DnaJ_zf"/>
    <property type="match status" value="1"/>
</dbReference>
<evidence type="ECO:0000256" key="2">
    <source>
        <dbReference type="ARBA" id="ARBA00022737"/>
    </source>
</evidence>
<dbReference type="STRING" id="2880.D8LPJ2"/>